<proteinExistence type="inferred from homology"/>
<dbReference type="EMBL" id="BBIO01000003">
    <property type="protein sequence ID" value="GAK44321.1"/>
    <property type="molecule type" value="Genomic_DNA"/>
</dbReference>
<accession>A0A081B8F3</accession>
<feature type="region of interest" description="Disordered" evidence="3">
    <location>
        <begin position="1"/>
        <end position="36"/>
    </location>
</feature>
<dbReference type="GO" id="GO:0043023">
    <property type="term" value="F:ribosomal large subunit binding"/>
    <property type="evidence" value="ECO:0007669"/>
    <property type="project" value="TreeGrafter"/>
</dbReference>
<dbReference type="eggNOG" id="COG0799">
    <property type="taxonomic scope" value="Bacteria"/>
</dbReference>
<comment type="similarity">
    <text evidence="1 2">Belongs to the Iojap/RsfS family.</text>
</comment>
<evidence type="ECO:0000313" key="5">
    <source>
        <dbReference type="Proteomes" id="UP000028702"/>
    </source>
</evidence>
<comment type="subunit">
    <text evidence="2">Interacts with ribosomal protein uL14 (rplN).</text>
</comment>
<dbReference type="InterPro" id="IPR004394">
    <property type="entry name" value="Iojap/RsfS/C7orf30"/>
</dbReference>
<dbReference type="Gene3D" id="3.30.460.10">
    <property type="entry name" value="Beta Polymerase, domain 2"/>
    <property type="match status" value="1"/>
</dbReference>
<evidence type="ECO:0000256" key="3">
    <source>
        <dbReference type="SAM" id="MobiDB-lite"/>
    </source>
</evidence>
<dbReference type="NCBIfam" id="TIGR00090">
    <property type="entry name" value="rsfS_iojap_ybeB"/>
    <property type="match status" value="1"/>
</dbReference>
<keyword evidence="2" id="KW-0963">Cytoplasm</keyword>
<organism evidence="4 5">
    <name type="scientific">Tepidicaulis marinus</name>
    <dbReference type="NCBI Taxonomy" id="1333998"/>
    <lineage>
        <taxon>Bacteria</taxon>
        <taxon>Pseudomonadati</taxon>
        <taxon>Pseudomonadota</taxon>
        <taxon>Alphaproteobacteria</taxon>
        <taxon>Hyphomicrobiales</taxon>
        <taxon>Parvibaculaceae</taxon>
        <taxon>Tepidicaulis</taxon>
    </lineage>
</organism>
<comment type="subcellular location">
    <subcellularLocation>
        <location evidence="2">Cytoplasm</location>
    </subcellularLocation>
</comment>
<dbReference type="PANTHER" id="PTHR21043">
    <property type="entry name" value="IOJAP SUPERFAMILY ORTHOLOG"/>
    <property type="match status" value="1"/>
</dbReference>
<dbReference type="GO" id="GO:0005737">
    <property type="term" value="C:cytoplasm"/>
    <property type="evidence" value="ECO:0007669"/>
    <property type="project" value="UniProtKB-SubCell"/>
</dbReference>
<dbReference type="HAMAP" id="MF_01477">
    <property type="entry name" value="Iojap_RsfS"/>
    <property type="match status" value="1"/>
</dbReference>
<dbReference type="Pfam" id="PF02410">
    <property type="entry name" value="RsfS"/>
    <property type="match status" value="1"/>
</dbReference>
<keyword evidence="2" id="KW-0810">Translation regulation</keyword>
<comment type="caution">
    <text evidence="4">The sequence shown here is derived from an EMBL/GenBank/DDBJ whole genome shotgun (WGS) entry which is preliminary data.</text>
</comment>
<gene>
    <name evidence="2" type="primary">rsfS</name>
    <name evidence="4" type="ORF">M2A_0820</name>
</gene>
<dbReference type="GO" id="GO:0090071">
    <property type="term" value="P:negative regulation of ribosome biogenesis"/>
    <property type="evidence" value="ECO:0007669"/>
    <property type="project" value="UniProtKB-UniRule"/>
</dbReference>
<feature type="compositionally biased region" description="Polar residues" evidence="3">
    <location>
        <begin position="20"/>
        <end position="29"/>
    </location>
</feature>
<evidence type="ECO:0000256" key="2">
    <source>
        <dbReference type="HAMAP-Rule" id="MF_01477"/>
    </source>
</evidence>
<dbReference type="SUPFAM" id="SSF81301">
    <property type="entry name" value="Nucleotidyltransferase"/>
    <property type="match status" value="1"/>
</dbReference>
<name>A0A081B8F3_9HYPH</name>
<evidence type="ECO:0000313" key="4">
    <source>
        <dbReference type="EMBL" id="GAK44321.1"/>
    </source>
</evidence>
<dbReference type="InterPro" id="IPR043519">
    <property type="entry name" value="NT_sf"/>
</dbReference>
<dbReference type="GO" id="GO:0017148">
    <property type="term" value="P:negative regulation of translation"/>
    <property type="evidence" value="ECO:0007669"/>
    <property type="project" value="UniProtKB-UniRule"/>
</dbReference>
<sequence>MDRTGFDAPSTPAGSFDAAVSNTGKNAAKNQAAEPRQMPERALIDVVLESLGDDKAEDIVSIDLQGKTAIADHMVVASGRSHRHVSAVADHLLRRMKEAGYGTARVEGLTQGDWVLMDGGDVIVHIFRPEVREFYKLEKMWSADVEAEHVAVN</sequence>
<evidence type="ECO:0000256" key="1">
    <source>
        <dbReference type="ARBA" id="ARBA00010574"/>
    </source>
</evidence>
<dbReference type="STRING" id="1333998.M2A_0820"/>
<reference evidence="4 5" key="1">
    <citation type="submission" date="2014-07" db="EMBL/GenBank/DDBJ databases">
        <title>Tepidicaulis marinum gen. nov., sp. nov., a novel marine bacterium denitrifying nitrate to nitrous oxide strictly under microaerobic conditions.</title>
        <authorList>
            <person name="Takeuchi M."/>
            <person name="Yamagishi T."/>
            <person name="Kamagata Y."/>
            <person name="Oshima K."/>
            <person name="Hattori M."/>
            <person name="Katayama T."/>
            <person name="Hanada S."/>
            <person name="Tamaki H."/>
            <person name="Marumo K."/>
            <person name="Maeda H."/>
            <person name="Nedachi M."/>
            <person name="Iwasaki W."/>
            <person name="Suwa Y."/>
            <person name="Sakata S."/>
        </authorList>
    </citation>
    <scope>NUCLEOTIDE SEQUENCE [LARGE SCALE GENOMIC DNA]</scope>
    <source>
        <strain evidence="4 5">MA2</strain>
    </source>
</reference>
<keyword evidence="5" id="KW-1185">Reference proteome</keyword>
<dbReference type="PANTHER" id="PTHR21043:SF0">
    <property type="entry name" value="MITOCHONDRIAL ASSEMBLY OF RIBOSOMAL LARGE SUBUNIT PROTEIN 1"/>
    <property type="match status" value="1"/>
</dbReference>
<protein>
    <recommendedName>
        <fullName evidence="2">Ribosomal silencing factor RsfS</fullName>
    </recommendedName>
</protein>
<dbReference type="AlphaFoldDB" id="A0A081B8F3"/>
<dbReference type="Proteomes" id="UP000028702">
    <property type="component" value="Unassembled WGS sequence"/>
</dbReference>
<keyword evidence="2" id="KW-0678">Repressor</keyword>
<comment type="function">
    <text evidence="2">Functions as a ribosomal silencing factor. Interacts with ribosomal protein uL14 (rplN), blocking formation of intersubunit bridge B8. Prevents association of the 30S and 50S ribosomal subunits and the formation of functional ribosomes, thus repressing translation.</text>
</comment>
<dbReference type="GO" id="GO:0042256">
    <property type="term" value="P:cytosolic ribosome assembly"/>
    <property type="evidence" value="ECO:0007669"/>
    <property type="project" value="UniProtKB-UniRule"/>
</dbReference>